<protein>
    <recommendedName>
        <fullName evidence="4">Sugar ABC transporter substrate-binding protein</fullName>
    </recommendedName>
</protein>
<keyword evidence="1" id="KW-0732">Signal</keyword>
<evidence type="ECO:0000313" key="2">
    <source>
        <dbReference type="EMBL" id="BAS26253.1"/>
    </source>
</evidence>
<sequence>MRLSRAITSLTLAVTVLMGVALAPGSVEAAKVTVNVAVTVGPNANAARAIEPIFEERYPDIDVNVVEIPWTDIYHMQILDFMARRGNYDLVMQSTSFFGEYVLSGFLEPLGPYFQREDLIDRDAFNLDDFNPEVLAGVGSYDGELYALPYMYFPQVMVYREDLMERIGMDVPTTFQEYRQVVEALDALPGMHGTSVIGIKGGAGGNVYAWGPYLFSFGGYYVDTEGRPTFNSPEAVAALEYYVDLYKYSPSEAINMGTDQVTSAFGAGDIGIMLMDGDNAGALLDPGYTDLHDQVRFAPVPAGPSGEGIPLLGAWSWGISKYSRHKDEAFKVLTFFLGNDPEVTSTFVKHGIHPRLSVLRTFGEEYPNYGVVAEELAHVRTVPVIPNWQQIEDALGNAISKAILGQLSPREALDQAQRVAESLSR</sequence>
<dbReference type="AlphaFoldDB" id="A0A0K2SGL5"/>
<dbReference type="RefSeq" id="WP_082725725.1">
    <property type="nucleotide sequence ID" value="NZ_AP014924.1"/>
</dbReference>
<feature type="signal peptide" evidence="1">
    <location>
        <begin position="1"/>
        <end position="29"/>
    </location>
</feature>
<dbReference type="PANTHER" id="PTHR43649:SF12">
    <property type="entry name" value="DIACETYLCHITOBIOSE BINDING PROTEIN DASA"/>
    <property type="match status" value="1"/>
</dbReference>
<reference evidence="3" key="2">
    <citation type="journal article" date="2016" name="Int. J. Syst. Evol. Microbiol.">
        <title>Complete genome sequence and cell structure of Limnochorda pilosa, a Gram-negative spore-former within the phylum Firmicutes.</title>
        <authorList>
            <person name="Watanabe M."/>
            <person name="Kojima H."/>
            <person name="Fukui M."/>
        </authorList>
    </citation>
    <scope>NUCLEOTIDE SEQUENCE [LARGE SCALE GENOMIC DNA]</scope>
    <source>
        <strain evidence="3">HC45</strain>
    </source>
</reference>
<organism evidence="2 3">
    <name type="scientific">Limnochorda pilosa</name>
    <dbReference type="NCBI Taxonomy" id="1555112"/>
    <lineage>
        <taxon>Bacteria</taxon>
        <taxon>Bacillati</taxon>
        <taxon>Bacillota</taxon>
        <taxon>Limnochordia</taxon>
        <taxon>Limnochordales</taxon>
        <taxon>Limnochordaceae</taxon>
        <taxon>Limnochorda</taxon>
    </lineage>
</organism>
<name>A0A0K2SGL5_LIMPI</name>
<proteinExistence type="predicted"/>
<dbReference type="CDD" id="cd13585">
    <property type="entry name" value="PBP2_TMBP_like"/>
    <property type="match status" value="1"/>
</dbReference>
<accession>A0A0K2SGL5</accession>
<evidence type="ECO:0000313" key="3">
    <source>
        <dbReference type="Proteomes" id="UP000065807"/>
    </source>
</evidence>
<dbReference type="Gene3D" id="3.40.190.10">
    <property type="entry name" value="Periplasmic binding protein-like II"/>
    <property type="match status" value="2"/>
</dbReference>
<dbReference type="STRING" id="1555112.LIP_0396"/>
<reference evidence="3" key="1">
    <citation type="submission" date="2015-07" db="EMBL/GenBank/DDBJ databases">
        <title>Complete genome sequence and phylogenetic analysis of Limnochorda pilosa.</title>
        <authorList>
            <person name="Watanabe M."/>
            <person name="Kojima H."/>
            <person name="Fukui M."/>
        </authorList>
    </citation>
    <scope>NUCLEOTIDE SEQUENCE [LARGE SCALE GENOMIC DNA]</scope>
    <source>
        <strain evidence="3">HC45</strain>
    </source>
</reference>
<dbReference type="EMBL" id="AP014924">
    <property type="protein sequence ID" value="BAS26253.1"/>
    <property type="molecule type" value="Genomic_DNA"/>
</dbReference>
<dbReference type="Pfam" id="PF01547">
    <property type="entry name" value="SBP_bac_1"/>
    <property type="match status" value="1"/>
</dbReference>
<dbReference type="KEGG" id="lpil:LIP_0396"/>
<dbReference type="PANTHER" id="PTHR43649">
    <property type="entry name" value="ARABINOSE-BINDING PROTEIN-RELATED"/>
    <property type="match status" value="1"/>
</dbReference>
<dbReference type="InterPro" id="IPR050490">
    <property type="entry name" value="Bact_solute-bd_prot1"/>
</dbReference>
<dbReference type="SUPFAM" id="SSF53850">
    <property type="entry name" value="Periplasmic binding protein-like II"/>
    <property type="match status" value="1"/>
</dbReference>
<dbReference type="OrthoDB" id="9808332at2"/>
<dbReference type="Proteomes" id="UP000065807">
    <property type="component" value="Chromosome"/>
</dbReference>
<keyword evidence="3" id="KW-1185">Reference proteome</keyword>
<evidence type="ECO:0008006" key="4">
    <source>
        <dbReference type="Google" id="ProtNLM"/>
    </source>
</evidence>
<feature type="chain" id="PRO_5005486855" description="Sugar ABC transporter substrate-binding protein" evidence="1">
    <location>
        <begin position="30"/>
        <end position="425"/>
    </location>
</feature>
<dbReference type="InterPro" id="IPR006059">
    <property type="entry name" value="SBP"/>
</dbReference>
<evidence type="ECO:0000256" key="1">
    <source>
        <dbReference type="SAM" id="SignalP"/>
    </source>
</evidence>
<gene>
    <name evidence="2" type="ORF">LIP_0396</name>
</gene>